<comment type="similarity">
    <text evidence="2">Belongs to the CCN family.</text>
</comment>
<sequence>MEGQVADCVSSCALLLCLLSQVLCQLCGGPCHCPWSTPLCPVGVSLVLDGCSCCHMCARQIGEACSERLVCDSQRGLQCDFSASYPGGPGECVSHEELGCELDGVTYQEGEVFQPSCALRCHCLGGGVTCVRLCSEDLRLPGPDCPSPRQVQVPGKCCKEWVCADMDNSVLQDALAGQHQNPGYSCMERSTEWGPCSRSCGSGVSTRVSNRNQACRMETQARLCQLRPCHALSPAGPMGSGRCEPSYRPAVPVRLELQGCLSTRAYRPRYCSLCSDGRCCSPRWTHTVMVAFWCPWGRRLHHPVMVIESCTCHRNCPRPQVPRGPAQPS</sequence>
<evidence type="ECO:0000256" key="5">
    <source>
        <dbReference type="ARBA" id="ARBA00023157"/>
    </source>
</evidence>
<dbReference type="InterPro" id="IPR006207">
    <property type="entry name" value="Cys_knot_C"/>
</dbReference>
<dbReference type="PROSITE" id="PS01208">
    <property type="entry name" value="VWFC_1"/>
    <property type="match status" value="1"/>
</dbReference>
<dbReference type="SMART" id="SM00041">
    <property type="entry name" value="CT"/>
    <property type="match status" value="1"/>
</dbReference>
<feature type="domain" description="VWFC" evidence="9">
    <location>
        <begin position="100"/>
        <end position="164"/>
    </location>
</feature>
<protein>
    <recommendedName>
        <fullName evidence="13">Connective tissue growth factor</fullName>
    </recommendedName>
</protein>
<keyword evidence="12" id="KW-1185">Reference proteome</keyword>
<feature type="domain" description="CTCK" evidence="8">
    <location>
        <begin position="243"/>
        <end position="317"/>
    </location>
</feature>
<dbReference type="Pfam" id="PF00219">
    <property type="entry name" value="IGFBP"/>
    <property type="match status" value="1"/>
</dbReference>
<evidence type="ECO:0000313" key="11">
    <source>
        <dbReference type="EMBL" id="KAI1890443.1"/>
    </source>
</evidence>
<dbReference type="PROSITE" id="PS00222">
    <property type="entry name" value="IGFBP_N_1"/>
    <property type="match status" value="1"/>
</dbReference>
<feature type="chain" id="PRO_5035785007" description="Connective tissue growth factor" evidence="7">
    <location>
        <begin position="25"/>
        <end position="329"/>
    </location>
</feature>
<evidence type="ECO:0000256" key="1">
    <source>
        <dbReference type="ARBA" id="ARBA00004613"/>
    </source>
</evidence>
<dbReference type="PROSITE" id="PS50092">
    <property type="entry name" value="TSP1"/>
    <property type="match status" value="1"/>
</dbReference>
<dbReference type="Gene3D" id="2.20.100.10">
    <property type="entry name" value="Thrombospondin type-1 (TSP1) repeat"/>
    <property type="match status" value="1"/>
</dbReference>
<organism evidence="11 12">
    <name type="scientific">Albula goreensis</name>
    <dbReference type="NCBI Taxonomy" id="1534307"/>
    <lineage>
        <taxon>Eukaryota</taxon>
        <taxon>Metazoa</taxon>
        <taxon>Chordata</taxon>
        <taxon>Craniata</taxon>
        <taxon>Vertebrata</taxon>
        <taxon>Euteleostomi</taxon>
        <taxon>Actinopterygii</taxon>
        <taxon>Neopterygii</taxon>
        <taxon>Teleostei</taxon>
        <taxon>Albuliformes</taxon>
        <taxon>Albulidae</taxon>
        <taxon>Albula</taxon>
    </lineage>
</organism>
<dbReference type="GO" id="GO:0007155">
    <property type="term" value="P:cell adhesion"/>
    <property type="evidence" value="ECO:0007669"/>
    <property type="project" value="TreeGrafter"/>
</dbReference>
<dbReference type="GO" id="GO:0008201">
    <property type="term" value="F:heparin binding"/>
    <property type="evidence" value="ECO:0007669"/>
    <property type="project" value="TreeGrafter"/>
</dbReference>
<dbReference type="SUPFAM" id="SSF57184">
    <property type="entry name" value="Growth factor receptor domain"/>
    <property type="match status" value="1"/>
</dbReference>
<evidence type="ECO:0000256" key="2">
    <source>
        <dbReference type="ARBA" id="ARBA00008125"/>
    </source>
</evidence>
<dbReference type="InterPro" id="IPR043973">
    <property type="entry name" value="TSP1_CCN"/>
</dbReference>
<evidence type="ECO:0000256" key="6">
    <source>
        <dbReference type="PROSITE-ProRule" id="PRU00039"/>
    </source>
</evidence>
<evidence type="ECO:0000256" key="4">
    <source>
        <dbReference type="ARBA" id="ARBA00022729"/>
    </source>
</evidence>
<dbReference type="EMBL" id="JAERUA010000014">
    <property type="protein sequence ID" value="KAI1890443.1"/>
    <property type="molecule type" value="Genomic_DNA"/>
</dbReference>
<gene>
    <name evidence="11" type="ORF">AGOR_G00153760</name>
</gene>
<dbReference type="PANTHER" id="PTHR11348">
    <property type="entry name" value="CONNECTIVE TISSUE GROWTH FACTOR-RELATED"/>
    <property type="match status" value="1"/>
</dbReference>
<dbReference type="Gene3D" id="2.10.70.10">
    <property type="entry name" value="Complement Module, domain 1"/>
    <property type="match status" value="1"/>
</dbReference>
<dbReference type="Pfam" id="PF19035">
    <property type="entry name" value="TSP1_CCN"/>
    <property type="match status" value="1"/>
</dbReference>
<dbReference type="PROSITE" id="PS51323">
    <property type="entry name" value="IGFBP_N_2"/>
    <property type="match status" value="1"/>
</dbReference>
<evidence type="ECO:0000256" key="7">
    <source>
        <dbReference type="SAM" id="SignalP"/>
    </source>
</evidence>
<accession>A0A8T3CYP8</accession>
<dbReference type="InterPro" id="IPR036383">
    <property type="entry name" value="TSP1_rpt_sf"/>
</dbReference>
<dbReference type="PROSITE" id="PS50184">
    <property type="entry name" value="VWFC_2"/>
    <property type="match status" value="1"/>
</dbReference>
<feature type="domain" description="IGFBP N-terminal" evidence="10">
    <location>
        <begin position="20"/>
        <end position="95"/>
    </location>
</feature>
<dbReference type="InterPro" id="IPR009030">
    <property type="entry name" value="Growth_fac_rcpt_cys_sf"/>
</dbReference>
<dbReference type="InterPro" id="IPR050941">
    <property type="entry name" value="CCN"/>
</dbReference>
<dbReference type="SUPFAM" id="SSF57603">
    <property type="entry name" value="FnI-like domain"/>
    <property type="match status" value="1"/>
</dbReference>
<comment type="caution">
    <text evidence="6">Lacks conserved residue(s) required for the propagation of feature annotation.</text>
</comment>
<dbReference type="AlphaFoldDB" id="A0A8T3CYP8"/>
<evidence type="ECO:0008006" key="13">
    <source>
        <dbReference type="Google" id="ProtNLM"/>
    </source>
</evidence>
<feature type="signal peptide" evidence="7">
    <location>
        <begin position="1"/>
        <end position="24"/>
    </location>
</feature>
<dbReference type="GO" id="GO:0005178">
    <property type="term" value="F:integrin binding"/>
    <property type="evidence" value="ECO:0007669"/>
    <property type="project" value="TreeGrafter"/>
</dbReference>
<evidence type="ECO:0000259" key="8">
    <source>
        <dbReference type="PROSITE" id="PS01225"/>
    </source>
</evidence>
<name>A0A8T3CYP8_9TELE</name>
<dbReference type="PANTHER" id="PTHR11348:SF22">
    <property type="entry name" value="CCN FAMILY MEMBER 5"/>
    <property type="match status" value="1"/>
</dbReference>
<dbReference type="GO" id="GO:0045597">
    <property type="term" value="P:positive regulation of cell differentiation"/>
    <property type="evidence" value="ECO:0007669"/>
    <property type="project" value="TreeGrafter"/>
</dbReference>
<dbReference type="GO" id="GO:0005615">
    <property type="term" value="C:extracellular space"/>
    <property type="evidence" value="ECO:0007669"/>
    <property type="project" value="TreeGrafter"/>
</dbReference>
<keyword evidence="4 7" id="KW-0732">Signal</keyword>
<dbReference type="Pfam" id="PF00007">
    <property type="entry name" value="Cys_knot"/>
    <property type="match status" value="1"/>
</dbReference>
<dbReference type="InterPro" id="IPR006208">
    <property type="entry name" value="Glyco_hormone_CN"/>
</dbReference>
<dbReference type="PROSITE" id="PS01185">
    <property type="entry name" value="CTCK_1"/>
    <property type="match status" value="1"/>
</dbReference>
<dbReference type="Proteomes" id="UP000829720">
    <property type="component" value="Unassembled WGS sequence"/>
</dbReference>
<dbReference type="OrthoDB" id="365605at2759"/>
<dbReference type="GO" id="GO:0007165">
    <property type="term" value="P:signal transduction"/>
    <property type="evidence" value="ECO:0007669"/>
    <property type="project" value="InterPro"/>
</dbReference>
<evidence type="ECO:0000313" key="12">
    <source>
        <dbReference type="Proteomes" id="UP000829720"/>
    </source>
</evidence>
<dbReference type="SMART" id="SM00121">
    <property type="entry name" value="IB"/>
    <property type="match status" value="1"/>
</dbReference>
<dbReference type="InterPro" id="IPR001007">
    <property type="entry name" value="VWF_dom"/>
</dbReference>
<keyword evidence="5" id="KW-1015">Disulfide bond</keyword>
<dbReference type="Pfam" id="PF00093">
    <property type="entry name" value="VWC"/>
    <property type="match status" value="1"/>
</dbReference>
<dbReference type="InterPro" id="IPR000867">
    <property type="entry name" value="IGFBP-like"/>
</dbReference>
<evidence type="ECO:0000259" key="10">
    <source>
        <dbReference type="PROSITE" id="PS51323"/>
    </source>
</evidence>
<dbReference type="SMART" id="SM00209">
    <property type="entry name" value="TSP1"/>
    <property type="match status" value="1"/>
</dbReference>
<reference evidence="11" key="1">
    <citation type="submission" date="2021-01" db="EMBL/GenBank/DDBJ databases">
        <authorList>
            <person name="Zahm M."/>
            <person name="Roques C."/>
            <person name="Cabau C."/>
            <person name="Klopp C."/>
            <person name="Donnadieu C."/>
            <person name="Jouanno E."/>
            <person name="Lampietro C."/>
            <person name="Louis A."/>
            <person name="Herpin A."/>
            <person name="Echchiki A."/>
            <person name="Berthelot C."/>
            <person name="Parey E."/>
            <person name="Roest-Crollius H."/>
            <person name="Braasch I."/>
            <person name="Postlethwait J."/>
            <person name="Bobe J."/>
            <person name="Montfort J."/>
            <person name="Bouchez O."/>
            <person name="Begum T."/>
            <person name="Mejri S."/>
            <person name="Adams A."/>
            <person name="Chen W.-J."/>
            <person name="Guiguen Y."/>
        </authorList>
    </citation>
    <scope>NUCLEOTIDE SEQUENCE</scope>
    <source>
        <tissue evidence="11">Blood</tissue>
    </source>
</reference>
<dbReference type="GO" id="GO:0031012">
    <property type="term" value="C:extracellular matrix"/>
    <property type="evidence" value="ECO:0007669"/>
    <property type="project" value="TreeGrafter"/>
</dbReference>
<evidence type="ECO:0000256" key="3">
    <source>
        <dbReference type="ARBA" id="ARBA00022525"/>
    </source>
</evidence>
<comment type="caution">
    <text evidence="11">The sequence shown here is derived from an EMBL/GenBank/DDBJ whole genome shotgun (WGS) entry which is preliminary data.</text>
</comment>
<dbReference type="SMART" id="SM00214">
    <property type="entry name" value="VWC"/>
    <property type="match status" value="1"/>
</dbReference>
<evidence type="ECO:0000259" key="9">
    <source>
        <dbReference type="PROSITE" id="PS50184"/>
    </source>
</evidence>
<dbReference type="PROSITE" id="PS01225">
    <property type="entry name" value="CTCK_2"/>
    <property type="match status" value="1"/>
</dbReference>
<dbReference type="InterPro" id="IPR017891">
    <property type="entry name" value="Insulin_GF-bd_Cys-rich_CS"/>
</dbReference>
<keyword evidence="3" id="KW-0964">Secreted</keyword>
<dbReference type="InterPro" id="IPR000884">
    <property type="entry name" value="TSP1_rpt"/>
</dbReference>
<comment type="subcellular location">
    <subcellularLocation>
        <location evidence="1">Secreted</location>
    </subcellularLocation>
</comment>
<proteinExistence type="inferred from homology"/>